<dbReference type="EMBL" id="BAABBY010000005">
    <property type="protein sequence ID" value="GAA4204015.1"/>
    <property type="molecule type" value="Genomic_DNA"/>
</dbReference>
<gene>
    <name evidence="1" type="ORF">GCM10022289_21160</name>
</gene>
<evidence type="ECO:0000313" key="1">
    <source>
        <dbReference type="EMBL" id="GAA4204015.1"/>
    </source>
</evidence>
<dbReference type="Proteomes" id="UP001501772">
    <property type="component" value="Unassembled WGS sequence"/>
</dbReference>
<keyword evidence="2" id="KW-1185">Reference proteome</keyword>
<reference evidence="2" key="1">
    <citation type="journal article" date="2019" name="Int. J. Syst. Evol. Microbiol.">
        <title>The Global Catalogue of Microorganisms (GCM) 10K type strain sequencing project: providing services to taxonomists for standard genome sequencing and annotation.</title>
        <authorList>
            <consortium name="The Broad Institute Genomics Platform"/>
            <consortium name="The Broad Institute Genome Sequencing Center for Infectious Disease"/>
            <person name="Wu L."/>
            <person name="Ma J."/>
        </authorList>
    </citation>
    <scope>NUCLEOTIDE SEQUENCE [LARGE SCALE GENOMIC DNA]</scope>
    <source>
        <strain evidence="2">JCM 17626</strain>
    </source>
</reference>
<comment type="caution">
    <text evidence="1">The sequence shown here is derived from an EMBL/GenBank/DDBJ whole genome shotgun (WGS) entry which is preliminary data.</text>
</comment>
<name>A0ABP8BD52_9SPHI</name>
<dbReference type="RefSeq" id="WP_344851426.1">
    <property type="nucleotide sequence ID" value="NZ_BAABBY010000005.1"/>
</dbReference>
<proteinExistence type="predicted"/>
<accession>A0ABP8BD52</accession>
<protein>
    <submittedName>
        <fullName evidence="1">Uncharacterized protein</fullName>
    </submittedName>
</protein>
<sequence>MTKKKNGRSLKLVGKLTRLVKARVNEEEYTLICNFADVKESEFLGLLINQLDTPIS</sequence>
<organism evidence="1 2">
    <name type="scientific">Pedobacter jeongneungensis</name>
    <dbReference type="NCBI Taxonomy" id="947309"/>
    <lineage>
        <taxon>Bacteria</taxon>
        <taxon>Pseudomonadati</taxon>
        <taxon>Bacteroidota</taxon>
        <taxon>Sphingobacteriia</taxon>
        <taxon>Sphingobacteriales</taxon>
        <taxon>Sphingobacteriaceae</taxon>
        <taxon>Pedobacter</taxon>
    </lineage>
</organism>
<evidence type="ECO:0000313" key="2">
    <source>
        <dbReference type="Proteomes" id="UP001501772"/>
    </source>
</evidence>